<organism evidence="1 2">
    <name type="scientific">Puccinia graminis f. sp. tritici</name>
    <dbReference type="NCBI Taxonomy" id="56615"/>
    <lineage>
        <taxon>Eukaryota</taxon>
        <taxon>Fungi</taxon>
        <taxon>Dikarya</taxon>
        <taxon>Basidiomycota</taxon>
        <taxon>Pucciniomycotina</taxon>
        <taxon>Pucciniomycetes</taxon>
        <taxon>Pucciniales</taxon>
        <taxon>Pucciniaceae</taxon>
        <taxon>Puccinia</taxon>
    </lineage>
</organism>
<dbReference type="PANTHER" id="PTHR33559:SF1">
    <property type="entry name" value="PROTEASOME ASSEMBLY CHAPERONE 4"/>
    <property type="match status" value="1"/>
</dbReference>
<dbReference type="GO" id="GO:0043248">
    <property type="term" value="P:proteasome assembly"/>
    <property type="evidence" value="ECO:0007669"/>
    <property type="project" value="InterPro"/>
</dbReference>
<evidence type="ECO:0000313" key="2">
    <source>
        <dbReference type="Proteomes" id="UP000324748"/>
    </source>
</evidence>
<dbReference type="OrthoDB" id="368507at2759"/>
<proteinExistence type="predicted"/>
<gene>
    <name evidence="1" type="ORF">PGT21_012086</name>
</gene>
<name>A0A5B0LMT0_PUCGR</name>
<reference evidence="1 2" key="1">
    <citation type="submission" date="2019-05" db="EMBL/GenBank/DDBJ databases">
        <title>Emergence of the Ug99 lineage of the wheat stem rust pathogen through somatic hybridization.</title>
        <authorList>
            <person name="Li F."/>
            <person name="Upadhyaya N.M."/>
            <person name="Sperschneider J."/>
            <person name="Matny O."/>
            <person name="Nguyen-Phuc H."/>
            <person name="Mago R."/>
            <person name="Raley C."/>
            <person name="Miller M.E."/>
            <person name="Silverstein K.A.T."/>
            <person name="Henningsen E."/>
            <person name="Hirsch C.D."/>
            <person name="Visser B."/>
            <person name="Pretorius Z.A."/>
            <person name="Steffenson B.J."/>
            <person name="Schwessinger B."/>
            <person name="Dodds P.N."/>
            <person name="Figueroa M."/>
        </authorList>
    </citation>
    <scope>NUCLEOTIDE SEQUENCE [LARGE SCALE GENOMIC DNA]</scope>
    <source>
        <strain evidence="1">21-0</strain>
    </source>
</reference>
<evidence type="ECO:0000313" key="1">
    <source>
        <dbReference type="EMBL" id="KAA1065832.1"/>
    </source>
</evidence>
<sequence>MAEHATSATAAEMKISVCAYQTTLTIPDRPSLPDFLFHFTRLTQSMMIWIGTVSNSSDHSAGHYTEIFLSFCFGFVACDHDQSFPAISTRLNSSNPTDGFSQALAQKIAQKFRIQAFVSIDLPASLLGSDSQIKFALEKQLFGHIQSLLSTKTSQEPKEKTC</sequence>
<accession>A0A5B0LMT0</accession>
<dbReference type="Pfam" id="PF16093">
    <property type="entry name" value="PAC4"/>
    <property type="match status" value="1"/>
</dbReference>
<dbReference type="AlphaFoldDB" id="A0A5B0LMT0"/>
<comment type="caution">
    <text evidence="1">The sequence shown here is derived from an EMBL/GenBank/DDBJ whole genome shotgun (WGS) entry which is preliminary data.</text>
</comment>
<dbReference type="EMBL" id="VSWC01000196">
    <property type="protein sequence ID" value="KAA1065832.1"/>
    <property type="molecule type" value="Genomic_DNA"/>
</dbReference>
<dbReference type="InterPro" id="IPR032157">
    <property type="entry name" value="PAC4"/>
</dbReference>
<dbReference type="PANTHER" id="PTHR33559">
    <property type="entry name" value="PROTEASOME ASSEMBLY CHAPERONE 4"/>
    <property type="match status" value="1"/>
</dbReference>
<evidence type="ECO:0008006" key="3">
    <source>
        <dbReference type="Google" id="ProtNLM"/>
    </source>
</evidence>
<protein>
    <recommendedName>
        <fullName evidence="3">Proteasome assembly chaperone 4</fullName>
    </recommendedName>
</protein>
<dbReference type="Proteomes" id="UP000324748">
    <property type="component" value="Unassembled WGS sequence"/>
</dbReference>
<keyword evidence="2" id="KW-1185">Reference proteome</keyword>